<protein>
    <submittedName>
        <fullName evidence="2">Uncharacterized protein</fullName>
    </submittedName>
</protein>
<name>A0A9N9L470_9HELO</name>
<dbReference type="Proteomes" id="UP000696280">
    <property type="component" value="Unassembled WGS sequence"/>
</dbReference>
<evidence type="ECO:0000256" key="1">
    <source>
        <dbReference type="SAM" id="MobiDB-lite"/>
    </source>
</evidence>
<proteinExistence type="predicted"/>
<keyword evidence="3" id="KW-1185">Reference proteome</keyword>
<accession>A0A9N9L470</accession>
<organism evidence="2 3">
    <name type="scientific">Hymenoscyphus fraxineus</name>
    <dbReference type="NCBI Taxonomy" id="746836"/>
    <lineage>
        <taxon>Eukaryota</taxon>
        <taxon>Fungi</taxon>
        <taxon>Dikarya</taxon>
        <taxon>Ascomycota</taxon>
        <taxon>Pezizomycotina</taxon>
        <taxon>Leotiomycetes</taxon>
        <taxon>Helotiales</taxon>
        <taxon>Helotiaceae</taxon>
        <taxon>Hymenoscyphus</taxon>
    </lineage>
</organism>
<feature type="compositionally biased region" description="Basic and acidic residues" evidence="1">
    <location>
        <begin position="116"/>
        <end position="128"/>
    </location>
</feature>
<reference evidence="2" key="1">
    <citation type="submission" date="2021-07" db="EMBL/GenBank/DDBJ databases">
        <authorList>
            <person name="Durling M."/>
        </authorList>
    </citation>
    <scope>NUCLEOTIDE SEQUENCE</scope>
</reference>
<dbReference type="EMBL" id="CAJVRL010000089">
    <property type="protein sequence ID" value="CAG8959144.1"/>
    <property type="molecule type" value="Genomic_DNA"/>
</dbReference>
<evidence type="ECO:0000313" key="3">
    <source>
        <dbReference type="Proteomes" id="UP000696280"/>
    </source>
</evidence>
<evidence type="ECO:0000313" key="2">
    <source>
        <dbReference type="EMBL" id="CAG8959144.1"/>
    </source>
</evidence>
<gene>
    <name evidence="2" type="ORF">HYFRA_00013007</name>
</gene>
<feature type="region of interest" description="Disordered" evidence="1">
    <location>
        <begin position="105"/>
        <end position="136"/>
    </location>
</feature>
<sequence>MLHCVSSPGIRLKRVIYNTNGFTVREKRADDEVGSGESASKKLKIGGSSHVPPFTLFLSTAPKQKLSGDMKLAIKIKGVYNKMSSDLKIAFTHMSLDDFSKSFRASQAEEAAPGDPKGKGKEVLRQSPEEAVLELS</sequence>
<dbReference type="AlphaFoldDB" id="A0A9N9L470"/>
<comment type="caution">
    <text evidence="2">The sequence shown here is derived from an EMBL/GenBank/DDBJ whole genome shotgun (WGS) entry which is preliminary data.</text>
</comment>